<protein>
    <submittedName>
        <fullName evidence="2">Uncharacterized protein</fullName>
    </submittedName>
</protein>
<organism evidence="2 3">
    <name type="scientific">Actinomadura rubrobrunea</name>
    <dbReference type="NCBI Taxonomy" id="115335"/>
    <lineage>
        <taxon>Bacteria</taxon>
        <taxon>Bacillati</taxon>
        <taxon>Actinomycetota</taxon>
        <taxon>Actinomycetes</taxon>
        <taxon>Streptosporangiales</taxon>
        <taxon>Thermomonosporaceae</taxon>
        <taxon>Actinomadura</taxon>
    </lineage>
</organism>
<dbReference type="EMBL" id="BSRZ01000001">
    <property type="protein sequence ID" value="GLW62547.1"/>
    <property type="molecule type" value="Genomic_DNA"/>
</dbReference>
<evidence type="ECO:0000313" key="2">
    <source>
        <dbReference type="EMBL" id="GLW62547.1"/>
    </source>
</evidence>
<keyword evidence="3" id="KW-1185">Reference proteome</keyword>
<accession>A0A9W6PTF8</accession>
<feature type="transmembrane region" description="Helical" evidence="1">
    <location>
        <begin position="128"/>
        <end position="148"/>
    </location>
</feature>
<evidence type="ECO:0000313" key="3">
    <source>
        <dbReference type="Proteomes" id="UP001165124"/>
    </source>
</evidence>
<keyword evidence="1" id="KW-0812">Transmembrane</keyword>
<dbReference type="AlphaFoldDB" id="A0A9W6PTF8"/>
<keyword evidence="1" id="KW-0472">Membrane</keyword>
<feature type="transmembrane region" description="Helical" evidence="1">
    <location>
        <begin position="105"/>
        <end position="122"/>
    </location>
</feature>
<comment type="caution">
    <text evidence="2">The sequence shown here is derived from an EMBL/GenBank/DDBJ whole genome shotgun (WGS) entry which is preliminary data.</text>
</comment>
<dbReference type="RefSeq" id="WP_106258625.1">
    <property type="nucleotide sequence ID" value="NZ_BSRZ01000001.1"/>
</dbReference>
<name>A0A9W6PTF8_9ACTN</name>
<keyword evidence="1" id="KW-1133">Transmembrane helix</keyword>
<evidence type="ECO:0000256" key="1">
    <source>
        <dbReference type="SAM" id="Phobius"/>
    </source>
</evidence>
<feature type="transmembrane region" description="Helical" evidence="1">
    <location>
        <begin position="66"/>
        <end position="84"/>
    </location>
</feature>
<proteinExistence type="predicted"/>
<sequence>MLVDTATAALAGPLVVAGAAKLAAPPDRLDWPIRTGPLRPPWGPRLTGVAEAAAAAAIVAVPGRPAPLVALLAYLALTAVAFGLRGTRCACFGLARLASVGRAHIGVNAAAALVAAVALAAGPGSEPLVRAATGTGAAAVTLAVVVLLDRRARRAERTPAAAPCDRTISGVRMYVTDGCPSCRALKQLLETVEPARREAVVAIPVERGAKLPAPVTGMGVPCAVGVDESGEPVCSPVEGIGAVKALVDGIAVRTSPGARGREDARVR</sequence>
<reference evidence="2" key="1">
    <citation type="submission" date="2023-02" db="EMBL/GenBank/DDBJ databases">
        <title>Actinomadura rubrobrunea NBRC 14622.</title>
        <authorList>
            <person name="Ichikawa N."/>
            <person name="Sato H."/>
            <person name="Tonouchi N."/>
        </authorList>
    </citation>
    <scope>NUCLEOTIDE SEQUENCE</scope>
    <source>
        <strain evidence="2">NBRC 14622</strain>
    </source>
</reference>
<gene>
    <name evidence="2" type="ORF">Arub01_07910</name>
</gene>
<dbReference type="Proteomes" id="UP001165124">
    <property type="component" value="Unassembled WGS sequence"/>
</dbReference>